<keyword evidence="3" id="KW-1133">Transmembrane helix</keyword>
<dbReference type="Proteomes" id="UP000265566">
    <property type="component" value="Chromosome 6"/>
</dbReference>
<evidence type="ECO:0000256" key="3">
    <source>
        <dbReference type="SAM" id="Phobius"/>
    </source>
</evidence>
<dbReference type="EMBL" id="CM001222">
    <property type="protein sequence ID" value="KEH27000.1"/>
    <property type="molecule type" value="Genomic_DNA"/>
</dbReference>
<reference evidence="5 8" key="2">
    <citation type="journal article" date="2014" name="BMC Genomics">
        <title>An improved genome release (version Mt4.0) for the model legume Medicago truncatula.</title>
        <authorList>
            <person name="Tang H."/>
            <person name="Krishnakumar V."/>
            <person name="Bidwell S."/>
            <person name="Rosen B."/>
            <person name="Chan A."/>
            <person name="Zhou S."/>
            <person name="Gentzbittel L."/>
            <person name="Childs K.L."/>
            <person name="Yandell M."/>
            <person name="Gundlach H."/>
            <person name="Mayer K.F."/>
            <person name="Schwartz D.C."/>
            <person name="Town C.D."/>
        </authorList>
    </citation>
    <scope>GENOME REANNOTATION</scope>
    <source>
        <strain evidence="5">A17</strain>
        <strain evidence="7 8">cv. Jemalong A17</strain>
    </source>
</reference>
<proteinExistence type="predicted"/>
<dbReference type="Pfam" id="PF13947">
    <property type="entry name" value="GUB_WAK_bind"/>
    <property type="match status" value="1"/>
</dbReference>
<dbReference type="GO" id="GO:0030247">
    <property type="term" value="F:polysaccharide binding"/>
    <property type="evidence" value="ECO:0007669"/>
    <property type="project" value="InterPro"/>
</dbReference>
<name>A0A072UMC0_MEDTR</name>
<evidence type="ECO:0000313" key="8">
    <source>
        <dbReference type="Proteomes" id="UP000002051"/>
    </source>
</evidence>
<dbReference type="GO" id="GO:0016301">
    <property type="term" value="F:kinase activity"/>
    <property type="evidence" value="ECO:0007669"/>
    <property type="project" value="UniProtKB-KW"/>
</dbReference>
<keyword evidence="3" id="KW-0472">Membrane</keyword>
<protein>
    <submittedName>
        <fullName evidence="6">Putative wall-associated receptor kinase, galacturonan-binding domain-containing protein</fullName>
    </submittedName>
    <submittedName>
        <fullName evidence="5">Wall-associated receptor kinase galacturonan-binding protein</fullName>
    </submittedName>
</protein>
<comment type="subcellular location">
    <subcellularLocation>
        <location evidence="1">Membrane</location>
        <topology evidence="1">Single-pass membrane protein</topology>
    </subcellularLocation>
</comment>
<keyword evidence="3" id="KW-0812">Transmembrane</keyword>
<accession>A0A072UMC0</accession>
<dbReference type="PANTHER" id="PTHR33138">
    <property type="entry name" value="OS01G0690200 PROTEIN"/>
    <property type="match status" value="1"/>
</dbReference>
<dbReference type="EnsemblPlants" id="KEH27000">
    <property type="protein sequence ID" value="KEH27000"/>
    <property type="gene ID" value="MTR_6g082980"/>
</dbReference>
<reference evidence="5 8" key="1">
    <citation type="journal article" date="2011" name="Nature">
        <title>The Medicago genome provides insight into the evolution of rhizobial symbioses.</title>
        <authorList>
            <person name="Young N.D."/>
            <person name="Debelle F."/>
            <person name="Oldroyd G.E."/>
            <person name="Geurts R."/>
            <person name="Cannon S.B."/>
            <person name="Udvardi M.K."/>
            <person name="Benedito V.A."/>
            <person name="Mayer K.F."/>
            <person name="Gouzy J."/>
            <person name="Schoof H."/>
            <person name="Van de Peer Y."/>
            <person name="Proost S."/>
            <person name="Cook D.R."/>
            <person name="Meyers B.C."/>
            <person name="Spannagl M."/>
            <person name="Cheung F."/>
            <person name="De Mita S."/>
            <person name="Krishnakumar V."/>
            <person name="Gundlach H."/>
            <person name="Zhou S."/>
            <person name="Mudge J."/>
            <person name="Bharti A.K."/>
            <person name="Murray J.D."/>
            <person name="Naoumkina M.A."/>
            <person name="Rosen B."/>
            <person name="Silverstein K.A."/>
            <person name="Tang H."/>
            <person name="Rombauts S."/>
            <person name="Zhao P.X."/>
            <person name="Zhou P."/>
            <person name="Barbe V."/>
            <person name="Bardou P."/>
            <person name="Bechner M."/>
            <person name="Bellec A."/>
            <person name="Berger A."/>
            <person name="Berges H."/>
            <person name="Bidwell S."/>
            <person name="Bisseling T."/>
            <person name="Choisne N."/>
            <person name="Couloux A."/>
            <person name="Denny R."/>
            <person name="Deshpande S."/>
            <person name="Dai X."/>
            <person name="Doyle J.J."/>
            <person name="Dudez A.M."/>
            <person name="Farmer A.D."/>
            <person name="Fouteau S."/>
            <person name="Franken C."/>
            <person name="Gibelin C."/>
            <person name="Gish J."/>
            <person name="Goldstein S."/>
            <person name="Gonzalez A.J."/>
            <person name="Green P.J."/>
            <person name="Hallab A."/>
            <person name="Hartog M."/>
            <person name="Hua A."/>
            <person name="Humphray S.J."/>
            <person name="Jeong D.H."/>
            <person name="Jing Y."/>
            <person name="Jocker A."/>
            <person name="Kenton S.M."/>
            <person name="Kim D.J."/>
            <person name="Klee K."/>
            <person name="Lai H."/>
            <person name="Lang C."/>
            <person name="Lin S."/>
            <person name="Macmil S.L."/>
            <person name="Magdelenat G."/>
            <person name="Matthews L."/>
            <person name="McCorrison J."/>
            <person name="Monaghan E.L."/>
            <person name="Mun J.H."/>
            <person name="Najar F.Z."/>
            <person name="Nicholson C."/>
            <person name="Noirot C."/>
            <person name="O'Bleness M."/>
            <person name="Paule C.R."/>
            <person name="Poulain J."/>
            <person name="Prion F."/>
            <person name="Qin B."/>
            <person name="Qu C."/>
            <person name="Retzel E.F."/>
            <person name="Riddle C."/>
            <person name="Sallet E."/>
            <person name="Samain S."/>
            <person name="Samson N."/>
            <person name="Sanders I."/>
            <person name="Saurat O."/>
            <person name="Scarpelli C."/>
            <person name="Schiex T."/>
            <person name="Segurens B."/>
            <person name="Severin A.J."/>
            <person name="Sherrier D.J."/>
            <person name="Shi R."/>
            <person name="Sims S."/>
            <person name="Singer S.R."/>
            <person name="Sinharoy S."/>
            <person name="Sterck L."/>
            <person name="Viollet A."/>
            <person name="Wang B.B."/>
            <person name="Wang K."/>
            <person name="Wang M."/>
            <person name="Wang X."/>
            <person name="Warfsmann J."/>
            <person name="Weissenbach J."/>
            <person name="White D.D."/>
            <person name="White J.D."/>
            <person name="Wiley G.B."/>
            <person name="Wincker P."/>
            <person name="Xing Y."/>
            <person name="Yang L."/>
            <person name="Yao Z."/>
            <person name="Ying F."/>
            <person name="Zhai J."/>
            <person name="Zhou L."/>
            <person name="Zuber A."/>
            <person name="Denarie J."/>
            <person name="Dixon R.A."/>
            <person name="May G.D."/>
            <person name="Schwartz D.C."/>
            <person name="Rogers J."/>
            <person name="Quetier F."/>
            <person name="Town C.D."/>
            <person name="Roe B.A."/>
        </authorList>
    </citation>
    <scope>NUCLEOTIDE SEQUENCE [LARGE SCALE GENOMIC DNA]</scope>
    <source>
        <strain evidence="5">A17</strain>
        <strain evidence="7 8">cv. Jemalong A17</strain>
    </source>
</reference>
<dbReference type="HOGENOM" id="CLU_000288_38_2_1"/>
<keyword evidence="5" id="KW-0675">Receptor</keyword>
<evidence type="ECO:0000256" key="2">
    <source>
        <dbReference type="ARBA" id="ARBA00022729"/>
    </source>
</evidence>
<dbReference type="Proteomes" id="UP000002051">
    <property type="component" value="Chromosome 6"/>
</dbReference>
<keyword evidence="2" id="KW-0732">Signal</keyword>
<evidence type="ECO:0000313" key="7">
    <source>
        <dbReference type="EnsemblPlants" id="KEH27000"/>
    </source>
</evidence>
<organism evidence="5 8">
    <name type="scientific">Medicago truncatula</name>
    <name type="common">Barrel medic</name>
    <name type="synonym">Medicago tribuloides</name>
    <dbReference type="NCBI Taxonomy" id="3880"/>
    <lineage>
        <taxon>Eukaryota</taxon>
        <taxon>Viridiplantae</taxon>
        <taxon>Streptophyta</taxon>
        <taxon>Embryophyta</taxon>
        <taxon>Tracheophyta</taxon>
        <taxon>Spermatophyta</taxon>
        <taxon>Magnoliopsida</taxon>
        <taxon>eudicotyledons</taxon>
        <taxon>Gunneridae</taxon>
        <taxon>Pentapetalae</taxon>
        <taxon>rosids</taxon>
        <taxon>fabids</taxon>
        <taxon>Fabales</taxon>
        <taxon>Fabaceae</taxon>
        <taxon>Papilionoideae</taxon>
        <taxon>50 kb inversion clade</taxon>
        <taxon>NPAAA clade</taxon>
        <taxon>Hologalegina</taxon>
        <taxon>IRL clade</taxon>
        <taxon>Trifolieae</taxon>
        <taxon>Medicago</taxon>
    </lineage>
</organism>
<reference evidence="6" key="4">
    <citation type="journal article" date="2018" name="Nat. Plants">
        <title>Whole-genome landscape of Medicago truncatula symbiotic genes.</title>
        <authorList>
            <person name="Pecrix Y."/>
            <person name="Gamas P."/>
            <person name="Carrere S."/>
        </authorList>
    </citation>
    <scope>NUCLEOTIDE SEQUENCE</scope>
    <source>
        <tissue evidence="6">Leaves</tissue>
    </source>
</reference>
<feature type="domain" description="Wall-associated receptor kinase galacturonan-binding" evidence="4">
    <location>
        <begin position="46"/>
        <end position="108"/>
    </location>
</feature>
<feature type="transmembrane region" description="Helical" evidence="3">
    <location>
        <begin position="7"/>
        <end position="26"/>
    </location>
</feature>
<keyword evidence="8" id="KW-1185">Reference proteome</keyword>
<evidence type="ECO:0000256" key="1">
    <source>
        <dbReference type="ARBA" id="ARBA00004167"/>
    </source>
</evidence>
<sequence>MENHIPILIKITYISFFLVIIITILLPHTSQLVIDDYSTCRDIKNSYNCGNLTNISYPFWGKNRPSHCGAGHHFYLNCHEDNITTILISSQNFTVLEINTKNHTMKLKRTDLQNLCSPKFVDTYLFPPMFQYLRNVINITIYYNCTMTTTIPFPTRQFLALCDQNYDFCYLGDKNYVLEKYWNCKKHIHVPVAADFAIHINYFDSLPRNVLEIGLGEGFEVQYSVNEKYPDGGSIASSTHCQNIMFRYLFPAMVTLQFLIL</sequence>
<keyword evidence="5" id="KW-0418">Kinase</keyword>
<dbReference type="EMBL" id="PSQE01000006">
    <property type="protein sequence ID" value="RHN52753.1"/>
    <property type="molecule type" value="Genomic_DNA"/>
</dbReference>
<evidence type="ECO:0000313" key="6">
    <source>
        <dbReference type="EMBL" id="RHN52753.1"/>
    </source>
</evidence>
<dbReference type="AlphaFoldDB" id="A0A072UMC0"/>
<dbReference type="Gramene" id="rna37457">
    <property type="protein sequence ID" value="RHN52753.1"/>
    <property type="gene ID" value="gene37457"/>
</dbReference>
<dbReference type="InterPro" id="IPR025287">
    <property type="entry name" value="WAK_GUB"/>
</dbReference>
<dbReference type="GO" id="GO:0016020">
    <property type="term" value="C:membrane"/>
    <property type="evidence" value="ECO:0007669"/>
    <property type="project" value="UniProtKB-SubCell"/>
</dbReference>
<evidence type="ECO:0000313" key="5">
    <source>
        <dbReference type="EMBL" id="KEH27000.1"/>
    </source>
</evidence>
<reference evidence="7" key="3">
    <citation type="submission" date="2015-04" db="UniProtKB">
        <authorList>
            <consortium name="EnsemblPlants"/>
        </authorList>
    </citation>
    <scope>IDENTIFICATION</scope>
    <source>
        <strain evidence="7">cv. Jemalong A17</strain>
    </source>
</reference>
<dbReference type="PANTHER" id="PTHR33138:SF74">
    <property type="entry name" value="WALL-ASSOCIATED RECEPTOR KINASE, GALACTURONAN-BINDING DOMAIN-CONTAINING PROTEIN-RELATED"/>
    <property type="match status" value="1"/>
</dbReference>
<gene>
    <name evidence="5" type="ordered locus">MTR_6g082980</name>
    <name evidence="6" type="ORF">MtrunA17_Chr6g0483901</name>
</gene>
<keyword evidence="5" id="KW-0808">Transferase</keyword>
<evidence type="ECO:0000259" key="4">
    <source>
        <dbReference type="Pfam" id="PF13947"/>
    </source>
</evidence>